<name>A0A8S8X7B1_9PROT</name>
<reference evidence="2" key="1">
    <citation type="submission" date="2021-02" db="EMBL/GenBank/DDBJ databases">
        <title>Genome sequence of Rhodospirillales sp. strain TMPK1 isolated from soil.</title>
        <authorList>
            <person name="Nakai R."/>
            <person name="Kusada H."/>
            <person name="Tamaki H."/>
        </authorList>
    </citation>
    <scope>NUCLEOTIDE SEQUENCE</scope>
    <source>
        <strain evidence="2">TMPK1</strain>
    </source>
</reference>
<proteinExistence type="predicted"/>
<dbReference type="Proteomes" id="UP000681075">
    <property type="component" value="Unassembled WGS sequence"/>
</dbReference>
<keyword evidence="3" id="KW-1185">Reference proteome</keyword>
<keyword evidence="1" id="KW-0472">Membrane</keyword>
<protein>
    <submittedName>
        <fullName evidence="2">Uncharacterized protein</fullName>
    </submittedName>
</protein>
<evidence type="ECO:0000256" key="1">
    <source>
        <dbReference type="SAM" id="Phobius"/>
    </source>
</evidence>
<evidence type="ECO:0000313" key="3">
    <source>
        <dbReference type="Proteomes" id="UP000681075"/>
    </source>
</evidence>
<evidence type="ECO:0000313" key="2">
    <source>
        <dbReference type="EMBL" id="GIL39468.1"/>
    </source>
</evidence>
<keyword evidence="1" id="KW-0812">Transmembrane</keyword>
<dbReference type="EMBL" id="BOPV01000001">
    <property type="protein sequence ID" value="GIL39468.1"/>
    <property type="molecule type" value="Genomic_DNA"/>
</dbReference>
<dbReference type="RefSeq" id="WP_420242572.1">
    <property type="nucleotide sequence ID" value="NZ_BOPV01000001.1"/>
</dbReference>
<gene>
    <name evidence="2" type="ORF">TMPK1_17050</name>
</gene>
<sequence length="112" mass="12251">MRRDIEDTKLTLLVGGHETEIAHQRIGSEQLENRAQAAFRAIGFAFVAVGVCTLLWMLESAGAAAWITAGETERLDGTPAWPLRAMLVTFALFLVSLAAIGGARWWKRRIGA</sequence>
<keyword evidence="1" id="KW-1133">Transmembrane helix</keyword>
<dbReference type="AlphaFoldDB" id="A0A8S8X7B1"/>
<feature type="transmembrane region" description="Helical" evidence="1">
    <location>
        <begin position="37"/>
        <end position="58"/>
    </location>
</feature>
<organism evidence="2 3">
    <name type="scientific">Roseiterribacter gracilis</name>
    <dbReference type="NCBI Taxonomy" id="2812848"/>
    <lineage>
        <taxon>Bacteria</taxon>
        <taxon>Pseudomonadati</taxon>
        <taxon>Pseudomonadota</taxon>
        <taxon>Alphaproteobacteria</taxon>
        <taxon>Rhodospirillales</taxon>
        <taxon>Roseiterribacteraceae</taxon>
        <taxon>Roseiterribacter</taxon>
    </lineage>
</organism>
<feature type="transmembrane region" description="Helical" evidence="1">
    <location>
        <begin position="85"/>
        <end position="106"/>
    </location>
</feature>
<accession>A0A8S8X7B1</accession>
<comment type="caution">
    <text evidence="2">The sequence shown here is derived from an EMBL/GenBank/DDBJ whole genome shotgun (WGS) entry which is preliminary data.</text>
</comment>